<dbReference type="InterPro" id="IPR011701">
    <property type="entry name" value="MFS"/>
</dbReference>
<feature type="transmembrane region" description="Helical" evidence="7">
    <location>
        <begin position="446"/>
        <end position="466"/>
    </location>
</feature>
<evidence type="ECO:0000259" key="8">
    <source>
        <dbReference type="PROSITE" id="PS50850"/>
    </source>
</evidence>
<dbReference type="GO" id="GO:0022857">
    <property type="term" value="F:transmembrane transporter activity"/>
    <property type="evidence" value="ECO:0007669"/>
    <property type="project" value="InterPro"/>
</dbReference>
<keyword evidence="2" id="KW-0813">Transport</keyword>
<feature type="transmembrane region" description="Helical" evidence="7">
    <location>
        <begin position="200"/>
        <end position="219"/>
    </location>
</feature>
<evidence type="ECO:0000256" key="2">
    <source>
        <dbReference type="ARBA" id="ARBA00022448"/>
    </source>
</evidence>
<evidence type="ECO:0000256" key="1">
    <source>
        <dbReference type="ARBA" id="ARBA00004141"/>
    </source>
</evidence>
<feature type="transmembrane region" description="Helical" evidence="7">
    <location>
        <begin position="379"/>
        <end position="402"/>
    </location>
</feature>
<feature type="transmembrane region" description="Helical" evidence="7">
    <location>
        <begin position="43"/>
        <end position="67"/>
    </location>
</feature>
<reference evidence="9" key="2">
    <citation type="submission" date="2023-02" db="EMBL/GenBank/DDBJ databases">
        <authorList>
            <consortium name="DOE Joint Genome Institute"/>
            <person name="Mondo S.J."/>
            <person name="Chang Y."/>
            <person name="Wang Y."/>
            <person name="Ahrendt S."/>
            <person name="Andreopoulos W."/>
            <person name="Barry K."/>
            <person name="Beard J."/>
            <person name="Benny G.L."/>
            <person name="Blankenship S."/>
            <person name="Bonito G."/>
            <person name="Cuomo C."/>
            <person name="Desiro A."/>
            <person name="Gervers K.A."/>
            <person name="Hundley H."/>
            <person name="Kuo A."/>
            <person name="LaButti K."/>
            <person name="Lang B.F."/>
            <person name="Lipzen A."/>
            <person name="O'Donnell K."/>
            <person name="Pangilinan J."/>
            <person name="Reynolds N."/>
            <person name="Sandor L."/>
            <person name="Smith M.W."/>
            <person name="Tsang A."/>
            <person name="Grigoriev I.V."/>
            <person name="Stajich J.E."/>
            <person name="Spatafora J.W."/>
        </authorList>
    </citation>
    <scope>NUCLEOTIDE SEQUENCE</scope>
    <source>
        <strain evidence="9">RSA 2281</strain>
    </source>
</reference>
<keyword evidence="10" id="KW-1185">Reference proteome</keyword>
<evidence type="ECO:0000256" key="3">
    <source>
        <dbReference type="ARBA" id="ARBA00022692"/>
    </source>
</evidence>
<organism evidence="9 10">
    <name type="scientific">Phascolomyces articulosus</name>
    <dbReference type="NCBI Taxonomy" id="60185"/>
    <lineage>
        <taxon>Eukaryota</taxon>
        <taxon>Fungi</taxon>
        <taxon>Fungi incertae sedis</taxon>
        <taxon>Mucoromycota</taxon>
        <taxon>Mucoromycotina</taxon>
        <taxon>Mucoromycetes</taxon>
        <taxon>Mucorales</taxon>
        <taxon>Lichtheimiaceae</taxon>
        <taxon>Phascolomyces</taxon>
    </lineage>
</organism>
<dbReference type="CDD" id="cd17323">
    <property type="entry name" value="MFS_Tpo1_MDR_like"/>
    <property type="match status" value="1"/>
</dbReference>
<evidence type="ECO:0000313" key="9">
    <source>
        <dbReference type="EMBL" id="KAI9266772.1"/>
    </source>
</evidence>
<dbReference type="Gene3D" id="1.20.1720.10">
    <property type="entry name" value="Multidrug resistance protein D"/>
    <property type="match status" value="1"/>
</dbReference>
<sequence length="484" mass="52982">MAMPTTDEKLAAKKTSSWIKAIWTGKSNNSTANARSFSRLRKLTIITIVSVAGTTTSLISTVYYPALVQMQEYFQTTDTAINASVAIYVFLIGFSPVIWSSFSDVYGRRPIYLISFMIAIVGSVCCAVSVNIAMFIAFRAVAALGSSSCLSLGAATIGDIFESHQRGRAFSYYMTGPLLGPALGPIIGGGLNQALGWRSIFWFVTILNSCVWLATLLFLPETRYTLKSEASASMTPPATAETDNTTEKANDQPKKRKIINPLESLGLLRNLNIALSAWFIGILFMVYYLMNVNFTRVYTVQYGFNSSLVGLFYLPCAIGNVLGGWIGGQASDRLYMKRAKNHTGPAYPEMRLGGLFFYGSITMQLLGFAAYGWCVQYNIHFSAGLVFLFFVGLALGAQNITTSTYMVDCFRDRSASVTACNNFMRYTMSGISSLVAADLGRVLMPGILYTLCGAVLFLFGGCIVYIQTKGAKKAKQRQQEELVQ</sequence>
<proteinExistence type="predicted"/>
<feature type="transmembrane region" description="Helical" evidence="7">
    <location>
        <begin position="352"/>
        <end position="373"/>
    </location>
</feature>
<dbReference type="InterPro" id="IPR036259">
    <property type="entry name" value="MFS_trans_sf"/>
</dbReference>
<dbReference type="InterPro" id="IPR020846">
    <property type="entry name" value="MFS_dom"/>
</dbReference>
<name>A0AAD5KD87_9FUNG</name>
<comment type="subcellular location">
    <subcellularLocation>
        <location evidence="1">Membrane</location>
        <topology evidence="1">Multi-pass membrane protein</topology>
    </subcellularLocation>
</comment>
<keyword evidence="5 7" id="KW-0472">Membrane</keyword>
<feature type="domain" description="Major facilitator superfamily (MFS) profile" evidence="8">
    <location>
        <begin position="45"/>
        <end position="484"/>
    </location>
</feature>
<protein>
    <submittedName>
        <fullName evidence="9">Major facilitator superfamily domain-containing protein</fullName>
    </submittedName>
</protein>
<evidence type="ECO:0000256" key="6">
    <source>
        <dbReference type="SAM" id="MobiDB-lite"/>
    </source>
</evidence>
<feature type="transmembrane region" description="Helical" evidence="7">
    <location>
        <begin position="271"/>
        <end position="290"/>
    </location>
</feature>
<feature type="region of interest" description="Disordered" evidence="6">
    <location>
        <begin position="234"/>
        <end position="253"/>
    </location>
</feature>
<reference evidence="9" key="1">
    <citation type="journal article" date="2022" name="IScience">
        <title>Evolution of zygomycete secretomes and the origins of terrestrial fungal ecologies.</title>
        <authorList>
            <person name="Chang Y."/>
            <person name="Wang Y."/>
            <person name="Mondo S."/>
            <person name="Ahrendt S."/>
            <person name="Andreopoulos W."/>
            <person name="Barry K."/>
            <person name="Beard J."/>
            <person name="Benny G.L."/>
            <person name="Blankenship S."/>
            <person name="Bonito G."/>
            <person name="Cuomo C."/>
            <person name="Desiro A."/>
            <person name="Gervers K.A."/>
            <person name="Hundley H."/>
            <person name="Kuo A."/>
            <person name="LaButti K."/>
            <person name="Lang B.F."/>
            <person name="Lipzen A."/>
            <person name="O'Donnell K."/>
            <person name="Pangilinan J."/>
            <person name="Reynolds N."/>
            <person name="Sandor L."/>
            <person name="Smith M.E."/>
            <person name="Tsang A."/>
            <person name="Grigoriev I.V."/>
            <person name="Stajich J.E."/>
            <person name="Spatafora J.W."/>
        </authorList>
    </citation>
    <scope>NUCLEOTIDE SEQUENCE</scope>
    <source>
        <strain evidence="9">RSA 2281</strain>
    </source>
</reference>
<evidence type="ECO:0000256" key="4">
    <source>
        <dbReference type="ARBA" id="ARBA00022989"/>
    </source>
</evidence>
<feature type="transmembrane region" description="Helical" evidence="7">
    <location>
        <begin position="79"/>
        <end position="99"/>
    </location>
</feature>
<dbReference type="SUPFAM" id="SSF103473">
    <property type="entry name" value="MFS general substrate transporter"/>
    <property type="match status" value="1"/>
</dbReference>
<feature type="transmembrane region" description="Helical" evidence="7">
    <location>
        <begin position="170"/>
        <end position="188"/>
    </location>
</feature>
<evidence type="ECO:0000256" key="7">
    <source>
        <dbReference type="SAM" id="Phobius"/>
    </source>
</evidence>
<dbReference type="EMBL" id="JAIXMP010000010">
    <property type="protein sequence ID" value="KAI9266772.1"/>
    <property type="molecule type" value="Genomic_DNA"/>
</dbReference>
<dbReference type="Pfam" id="PF07690">
    <property type="entry name" value="MFS_1"/>
    <property type="match status" value="1"/>
</dbReference>
<dbReference type="PANTHER" id="PTHR23502:SF51">
    <property type="entry name" value="QUINIDINE RESISTANCE PROTEIN 1-RELATED"/>
    <property type="match status" value="1"/>
</dbReference>
<keyword evidence="3 7" id="KW-0812">Transmembrane</keyword>
<comment type="caution">
    <text evidence="9">The sequence shown here is derived from an EMBL/GenBank/DDBJ whole genome shotgun (WGS) entry which is preliminary data.</text>
</comment>
<evidence type="ECO:0000256" key="5">
    <source>
        <dbReference type="ARBA" id="ARBA00023136"/>
    </source>
</evidence>
<feature type="transmembrane region" description="Helical" evidence="7">
    <location>
        <begin position="310"/>
        <end position="331"/>
    </location>
</feature>
<dbReference type="GO" id="GO:0005886">
    <property type="term" value="C:plasma membrane"/>
    <property type="evidence" value="ECO:0007669"/>
    <property type="project" value="TreeGrafter"/>
</dbReference>
<keyword evidence="4 7" id="KW-1133">Transmembrane helix</keyword>
<dbReference type="PROSITE" id="PS50850">
    <property type="entry name" value="MFS"/>
    <property type="match status" value="1"/>
</dbReference>
<accession>A0AAD5KD87</accession>
<feature type="transmembrane region" description="Helical" evidence="7">
    <location>
        <begin position="111"/>
        <end position="130"/>
    </location>
</feature>
<dbReference type="Proteomes" id="UP001209540">
    <property type="component" value="Unassembled WGS sequence"/>
</dbReference>
<evidence type="ECO:0000313" key="10">
    <source>
        <dbReference type="Proteomes" id="UP001209540"/>
    </source>
</evidence>
<gene>
    <name evidence="9" type="ORF">BDA99DRAFT_558814</name>
</gene>
<dbReference type="AlphaFoldDB" id="A0AAD5KD87"/>
<dbReference type="PANTHER" id="PTHR23502">
    <property type="entry name" value="MAJOR FACILITATOR SUPERFAMILY"/>
    <property type="match status" value="1"/>
</dbReference>